<proteinExistence type="predicted"/>
<evidence type="ECO:0000313" key="1">
    <source>
        <dbReference type="EMBL" id="KLO19868.1"/>
    </source>
</evidence>
<name>A0A0H2SDP3_9AGAM</name>
<dbReference type="EMBL" id="KQ085884">
    <property type="protein sequence ID" value="KLO19868.1"/>
    <property type="molecule type" value="Genomic_DNA"/>
</dbReference>
<evidence type="ECO:0000313" key="2">
    <source>
        <dbReference type="Proteomes" id="UP000053477"/>
    </source>
</evidence>
<dbReference type="AlphaFoldDB" id="A0A0H2SDP3"/>
<accession>A0A0H2SDP3</accession>
<dbReference type="OrthoDB" id="2234316at2759"/>
<dbReference type="InParanoid" id="A0A0H2SDP3"/>
<gene>
    <name evidence="1" type="ORF">SCHPADRAFT_885113</name>
</gene>
<keyword evidence="2" id="KW-1185">Reference proteome</keyword>
<reference evidence="1 2" key="1">
    <citation type="submission" date="2015-04" db="EMBL/GenBank/DDBJ databases">
        <title>Complete genome sequence of Schizopora paradoxa KUC8140, a cosmopolitan wood degrader in East Asia.</title>
        <authorList>
            <consortium name="DOE Joint Genome Institute"/>
            <person name="Min B."/>
            <person name="Park H."/>
            <person name="Jang Y."/>
            <person name="Kim J.-J."/>
            <person name="Kim K.H."/>
            <person name="Pangilinan J."/>
            <person name="Lipzen A."/>
            <person name="Riley R."/>
            <person name="Grigoriev I.V."/>
            <person name="Spatafora J.W."/>
            <person name="Choi I.-G."/>
        </authorList>
    </citation>
    <scope>NUCLEOTIDE SEQUENCE [LARGE SCALE GENOMIC DNA]</scope>
    <source>
        <strain evidence="1 2">KUC8140</strain>
    </source>
</reference>
<organism evidence="1 2">
    <name type="scientific">Schizopora paradoxa</name>
    <dbReference type="NCBI Taxonomy" id="27342"/>
    <lineage>
        <taxon>Eukaryota</taxon>
        <taxon>Fungi</taxon>
        <taxon>Dikarya</taxon>
        <taxon>Basidiomycota</taxon>
        <taxon>Agaricomycotina</taxon>
        <taxon>Agaricomycetes</taxon>
        <taxon>Hymenochaetales</taxon>
        <taxon>Schizoporaceae</taxon>
        <taxon>Schizopora</taxon>
    </lineage>
</organism>
<protein>
    <submittedName>
        <fullName evidence="1">Uncharacterized protein</fullName>
    </submittedName>
</protein>
<sequence>MSRFRAMNPPMMMTSPITPTIQSRISATRKGLAYVRAQGNQGLPIDFLPTPFEIAELGWRSRKARGRDMWAVPGPTRVAALPFVGGNRRDTQPHYAGIVVTLLFTVFTLGSTRLCVTNPAGCPCRKVEDEKYLIPDTRNRNAATIVCLRESNGFVEIERVVAKYKVKACVGLNTRTLYYLYSLSLKVYSGGTTGTTVRRTSARRVHGSVN</sequence>
<dbReference type="Proteomes" id="UP000053477">
    <property type="component" value="Unassembled WGS sequence"/>
</dbReference>